<evidence type="ECO:0000256" key="2">
    <source>
        <dbReference type="ARBA" id="ARBA00006472"/>
    </source>
</evidence>
<dbReference type="GO" id="GO:0008124">
    <property type="term" value="F:4-alpha-hydroxytetrahydrobiopterin dehydratase activity"/>
    <property type="evidence" value="ECO:0007669"/>
    <property type="project" value="UniProtKB-UniRule"/>
</dbReference>
<dbReference type="Pfam" id="PF01329">
    <property type="entry name" value="Pterin_4a"/>
    <property type="match status" value="1"/>
</dbReference>
<dbReference type="PANTHER" id="PTHR12599:SF0">
    <property type="entry name" value="PTERIN-4-ALPHA-CARBINOLAMINE DEHYDRATASE"/>
    <property type="match status" value="1"/>
</dbReference>
<proteinExistence type="inferred from homology"/>
<dbReference type="GO" id="GO:0006729">
    <property type="term" value="P:tetrahydrobiopterin biosynthetic process"/>
    <property type="evidence" value="ECO:0007669"/>
    <property type="project" value="InterPro"/>
</dbReference>
<reference evidence="5" key="1">
    <citation type="submission" date="2022-05" db="EMBL/GenBank/DDBJ databases">
        <authorList>
            <person name="Pankratov T."/>
        </authorList>
    </citation>
    <scope>NUCLEOTIDE SEQUENCE</scope>
    <source>
        <strain evidence="5">BP6-180914</strain>
    </source>
</reference>
<dbReference type="InterPro" id="IPR036428">
    <property type="entry name" value="PCD_sf"/>
</dbReference>
<comment type="catalytic activity">
    <reaction evidence="1 4">
        <text>(4aS,6R)-4a-hydroxy-L-erythro-5,6,7,8-tetrahydrobiopterin = (6R)-L-erythro-6,7-dihydrobiopterin + H2O</text>
        <dbReference type="Rhea" id="RHEA:11920"/>
        <dbReference type="ChEBI" id="CHEBI:15377"/>
        <dbReference type="ChEBI" id="CHEBI:15642"/>
        <dbReference type="ChEBI" id="CHEBI:43120"/>
        <dbReference type="EC" id="4.2.1.96"/>
    </reaction>
</comment>
<dbReference type="InterPro" id="IPR001533">
    <property type="entry name" value="Pterin_deHydtase"/>
</dbReference>
<sequence>MARTQALSPDDVRRELEKLDDWTHQGDSITKSFTLHDFQDVIAFLVQIAIAAEKLNHHPDISISYNKVRFTCCTHDAGHALTHLDFSLASRISQLAFRFLQMDK</sequence>
<comment type="caution">
    <text evidence="5">The sequence shown here is derived from an EMBL/GenBank/DDBJ whole genome shotgun (WGS) entry which is preliminary data.</text>
</comment>
<evidence type="ECO:0000256" key="3">
    <source>
        <dbReference type="ARBA" id="ARBA00023239"/>
    </source>
</evidence>
<dbReference type="AlphaFoldDB" id="A0AA41YWB3"/>
<dbReference type="Gene3D" id="3.30.1360.20">
    <property type="entry name" value="Transcriptional coactivator/pterin dehydratase"/>
    <property type="match status" value="1"/>
</dbReference>
<evidence type="ECO:0000256" key="4">
    <source>
        <dbReference type="HAMAP-Rule" id="MF_00434"/>
    </source>
</evidence>
<comment type="similarity">
    <text evidence="2 4">Belongs to the pterin-4-alpha-carbinolamine dehydratase family.</text>
</comment>
<keyword evidence="6" id="KW-1185">Reference proteome</keyword>
<keyword evidence="3 4" id="KW-0456">Lyase</keyword>
<accession>A0AA41YWB3</accession>
<name>A0AA41YWB3_9HYPH</name>
<evidence type="ECO:0000313" key="6">
    <source>
        <dbReference type="Proteomes" id="UP001165667"/>
    </source>
</evidence>
<dbReference type="EMBL" id="JAMOIM010000011">
    <property type="protein sequence ID" value="MCW6509771.1"/>
    <property type="molecule type" value="Genomic_DNA"/>
</dbReference>
<dbReference type="HAMAP" id="MF_00434">
    <property type="entry name" value="Pterin_4_alpha"/>
    <property type="match status" value="1"/>
</dbReference>
<dbReference type="EC" id="4.2.1.96" evidence="4"/>
<evidence type="ECO:0000313" key="5">
    <source>
        <dbReference type="EMBL" id="MCW6509771.1"/>
    </source>
</evidence>
<dbReference type="Proteomes" id="UP001165667">
    <property type="component" value="Unassembled WGS sequence"/>
</dbReference>
<dbReference type="SUPFAM" id="SSF55248">
    <property type="entry name" value="PCD-like"/>
    <property type="match status" value="1"/>
</dbReference>
<protein>
    <recommendedName>
        <fullName evidence="4">Putative pterin-4-alpha-carbinolamine dehydratase</fullName>
        <shortName evidence="4">PHS</shortName>
        <ecNumber evidence="4">4.2.1.96</ecNumber>
    </recommendedName>
    <alternativeName>
        <fullName evidence="4">4-alpha-hydroxy-tetrahydropterin dehydratase</fullName>
    </alternativeName>
    <alternativeName>
        <fullName evidence="4">Pterin carbinolamine dehydratase</fullName>
        <shortName evidence="4">PCD</shortName>
    </alternativeName>
</protein>
<organism evidence="5 6">
    <name type="scientific">Lichenifustis flavocetrariae</name>
    <dbReference type="NCBI Taxonomy" id="2949735"/>
    <lineage>
        <taxon>Bacteria</taxon>
        <taxon>Pseudomonadati</taxon>
        <taxon>Pseudomonadota</taxon>
        <taxon>Alphaproteobacteria</taxon>
        <taxon>Hyphomicrobiales</taxon>
        <taxon>Lichenihabitantaceae</taxon>
        <taxon>Lichenifustis</taxon>
    </lineage>
</organism>
<dbReference type="RefSeq" id="WP_282586140.1">
    <property type="nucleotide sequence ID" value="NZ_JAMOIM010000011.1"/>
</dbReference>
<dbReference type="CDD" id="cd00488">
    <property type="entry name" value="PCD_DCoH"/>
    <property type="match status" value="1"/>
</dbReference>
<dbReference type="PANTHER" id="PTHR12599">
    <property type="entry name" value="PTERIN-4-ALPHA-CARBINOLAMINE DEHYDRATASE"/>
    <property type="match status" value="1"/>
</dbReference>
<gene>
    <name evidence="5" type="ORF">M8523_17275</name>
</gene>
<evidence type="ECO:0000256" key="1">
    <source>
        <dbReference type="ARBA" id="ARBA00001554"/>
    </source>
</evidence>
<dbReference type="NCBIfam" id="NF002017">
    <property type="entry name" value="PRK00823.1-2"/>
    <property type="match status" value="1"/>
</dbReference>